<evidence type="ECO:0000256" key="10">
    <source>
        <dbReference type="PROSITE-ProRule" id="PRU10072"/>
    </source>
</evidence>
<evidence type="ECO:0000256" key="7">
    <source>
        <dbReference type="ARBA" id="ARBA00022801"/>
    </source>
</evidence>
<comment type="function">
    <text evidence="2 9 11">Excises uracil residues from the DNA which can arise as a result of misincorporation of dUMP residues by DNA polymerase or due to deamination of cytosine.</text>
</comment>
<dbReference type="NCBIfam" id="NF003592">
    <property type="entry name" value="PRK05254.1-5"/>
    <property type="match status" value="1"/>
</dbReference>
<dbReference type="Gene3D" id="3.40.470.10">
    <property type="entry name" value="Uracil-DNA glycosylase-like domain"/>
    <property type="match status" value="1"/>
</dbReference>
<evidence type="ECO:0000313" key="15">
    <source>
        <dbReference type="Proteomes" id="UP000245802"/>
    </source>
</evidence>
<dbReference type="SMART" id="SM00987">
    <property type="entry name" value="UreE_C"/>
    <property type="match status" value="1"/>
</dbReference>
<dbReference type="PANTHER" id="PTHR11264">
    <property type="entry name" value="URACIL-DNA GLYCOSYLASE"/>
    <property type="match status" value="1"/>
</dbReference>
<dbReference type="NCBIfam" id="NF003588">
    <property type="entry name" value="PRK05254.1-1"/>
    <property type="match status" value="1"/>
</dbReference>
<comment type="catalytic activity">
    <reaction evidence="1 9 11">
        <text>Hydrolyzes single-stranded DNA or mismatched double-stranded DNA and polynucleotides, releasing free uracil.</text>
        <dbReference type="EC" id="3.2.2.27"/>
    </reaction>
</comment>
<evidence type="ECO:0000256" key="11">
    <source>
        <dbReference type="RuleBase" id="RU003780"/>
    </source>
</evidence>
<evidence type="ECO:0000313" key="14">
    <source>
        <dbReference type="EMBL" id="AWM36115.1"/>
    </source>
</evidence>
<dbReference type="SMART" id="SM00986">
    <property type="entry name" value="UDG"/>
    <property type="match status" value="1"/>
</dbReference>
<dbReference type="RefSeq" id="WP_109570772.1">
    <property type="nucleotide sequence ID" value="NZ_CP025958.1"/>
</dbReference>
<sequence length="271" mass="30210">MGKKKKPVETSSLFDEDQPKPPAPELAPQPVAEELPPLPPGVPGLPADLDPSWHKALDPETRKPYWADLVRFIVEERKTQTVFPPAPDVFNAFRFTPLDKVKVLILGQDPYHGPGQAHGLCFSVRPGIATPPSLRNIYKELESDLGIPPVKHGYLAEWARRGVLMLNACMTVRKGQANSHKDKGWEKFTDAAISAVSAQPRRVVFVLWGSYAQKKIPLIDQKKHVVVKSAHPSPFSEHLFFGTKPFSKVNEVLEAAGEEPIDWRLPEKAEE</sequence>
<keyword evidence="7 9" id="KW-0378">Hydrolase</keyword>
<feature type="active site" description="Proton acceptor" evidence="9 10">
    <location>
        <position position="109"/>
    </location>
</feature>
<dbReference type="NCBIfam" id="NF003591">
    <property type="entry name" value="PRK05254.1-4"/>
    <property type="match status" value="1"/>
</dbReference>
<dbReference type="PANTHER" id="PTHR11264:SF0">
    <property type="entry name" value="URACIL-DNA GLYCOSYLASE"/>
    <property type="match status" value="1"/>
</dbReference>
<protein>
    <recommendedName>
        <fullName evidence="5 9">Uracil-DNA glycosylase</fullName>
        <shortName evidence="9">UDG</shortName>
        <ecNumber evidence="4 9">3.2.2.27</ecNumber>
    </recommendedName>
</protein>
<evidence type="ECO:0000259" key="13">
    <source>
        <dbReference type="SMART" id="SM00986"/>
    </source>
</evidence>
<evidence type="ECO:0000256" key="9">
    <source>
        <dbReference type="HAMAP-Rule" id="MF_00148"/>
    </source>
</evidence>
<evidence type="ECO:0000256" key="6">
    <source>
        <dbReference type="ARBA" id="ARBA00022763"/>
    </source>
</evidence>
<dbReference type="CDD" id="cd10027">
    <property type="entry name" value="UDG-F1-like"/>
    <property type="match status" value="1"/>
</dbReference>
<keyword evidence="15" id="KW-1185">Reference proteome</keyword>
<dbReference type="OrthoDB" id="9804372at2"/>
<feature type="region of interest" description="Disordered" evidence="12">
    <location>
        <begin position="1"/>
        <end position="56"/>
    </location>
</feature>
<dbReference type="GO" id="GO:0004844">
    <property type="term" value="F:uracil DNA N-glycosylase activity"/>
    <property type="evidence" value="ECO:0007669"/>
    <property type="project" value="UniProtKB-UniRule"/>
</dbReference>
<keyword evidence="6 9" id="KW-0227">DNA damage</keyword>
<keyword evidence="9" id="KW-0963">Cytoplasm</keyword>
<dbReference type="HAMAP" id="MF_00148">
    <property type="entry name" value="UDG"/>
    <property type="match status" value="1"/>
</dbReference>
<dbReference type="AlphaFoldDB" id="A0A2Z3GZ34"/>
<dbReference type="EC" id="3.2.2.27" evidence="4 9"/>
<dbReference type="FunFam" id="3.40.470.10:FF:000001">
    <property type="entry name" value="Uracil-DNA glycosylase"/>
    <property type="match status" value="1"/>
</dbReference>
<dbReference type="NCBIfam" id="TIGR00628">
    <property type="entry name" value="ung"/>
    <property type="match status" value="1"/>
</dbReference>
<dbReference type="InterPro" id="IPR002043">
    <property type="entry name" value="UDG_fam1"/>
</dbReference>
<dbReference type="NCBIfam" id="NF003589">
    <property type="entry name" value="PRK05254.1-2"/>
    <property type="match status" value="1"/>
</dbReference>
<dbReference type="KEGG" id="gog:C1280_03245"/>
<dbReference type="GO" id="GO:0005737">
    <property type="term" value="C:cytoplasm"/>
    <property type="evidence" value="ECO:0007669"/>
    <property type="project" value="UniProtKB-SubCell"/>
</dbReference>
<evidence type="ECO:0000256" key="3">
    <source>
        <dbReference type="ARBA" id="ARBA00008184"/>
    </source>
</evidence>
<evidence type="ECO:0000256" key="1">
    <source>
        <dbReference type="ARBA" id="ARBA00001400"/>
    </source>
</evidence>
<evidence type="ECO:0000256" key="4">
    <source>
        <dbReference type="ARBA" id="ARBA00012030"/>
    </source>
</evidence>
<dbReference type="InterPro" id="IPR018085">
    <property type="entry name" value="Ura-DNA_Glyclase_AS"/>
</dbReference>
<comment type="similarity">
    <text evidence="3 9 11">Belongs to the uracil-DNA glycosylase (UDG) superfamily. UNG family.</text>
</comment>
<feature type="domain" description="Uracil-DNA glycosylase-like" evidence="13">
    <location>
        <begin position="94"/>
        <end position="253"/>
    </location>
</feature>
<organism evidence="14 15">
    <name type="scientific">Gemmata obscuriglobus</name>
    <dbReference type="NCBI Taxonomy" id="114"/>
    <lineage>
        <taxon>Bacteria</taxon>
        <taxon>Pseudomonadati</taxon>
        <taxon>Planctomycetota</taxon>
        <taxon>Planctomycetia</taxon>
        <taxon>Gemmatales</taxon>
        <taxon>Gemmataceae</taxon>
        <taxon>Gemmata</taxon>
    </lineage>
</organism>
<dbReference type="EMBL" id="CP025958">
    <property type="protein sequence ID" value="AWM36115.1"/>
    <property type="molecule type" value="Genomic_DNA"/>
</dbReference>
<dbReference type="GO" id="GO:0097510">
    <property type="term" value="P:base-excision repair, AP site formation via deaminated base removal"/>
    <property type="evidence" value="ECO:0007669"/>
    <property type="project" value="TreeGrafter"/>
</dbReference>
<evidence type="ECO:0000256" key="2">
    <source>
        <dbReference type="ARBA" id="ARBA00002631"/>
    </source>
</evidence>
<accession>A0A2Z3GZ34</accession>
<dbReference type="InterPro" id="IPR005122">
    <property type="entry name" value="Uracil-DNA_glycosylase-like"/>
</dbReference>
<dbReference type="Pfam" id="PF03167">
    <property type="entry name" value="UDG"/>
    <property type="match status" value="1"/>
</dbReference>
<evidence type="ECO:0000256" key="8">
    <source>
        <dbReference type="ARBA" id="ARBA00023204"/>
    </source>
</evidence>
<evidence type="ECO:0000256" key="5">
    <source>
        <dbReference type="ARBA" id="ARBA00018429"/>
    </source>
</evidence>
<dbReference type="InterPro" id="IPR036895">
    <property type="entry name" value="Uracil-DNA_glycosylase-like_sf"/>
</dbReference>
<proteinExistence type="inferred from homology"/>
<dbReference type="SUPFAM" id="SSF52141">
    <property type="entry name" value="Uracil-DNA glycosylase-like"/>
    <property type="match status" value="1"/>
</dbReference>
<evidence type="ECO:0000256" key="12">
    <source>
        <dbReference type="SAM" id="MobiDB-lite"/>
    </source>
</evidence>
<gene>
    <name evidence="9" type="primary">ung</name>
    <name evidence="14" type="ORF">C1280_03245</name>
</gene>
<dbReference type="PROSITE" id="PS00130">
    <property type="entry name" value="U_DNA_GLYCOSYLASE"/>
    <property type="match status" value="1"/>
</dbReference>
<dbReference type="Proteomes" id="UP000245802">
    <property type="component" value="Chromosome"/>
</dbReference>
<keyword evidence="8 9" id="KW-0234">DNA repair</keyword>
<comment type="subcellular location">
    <subcellularLocation>
        <location evidence="9">Cytoplasm</location>
    </subcellularLocation>
</comment>
<reference evidence="14 15" key="1">
    <citation type="submission" date="2018-01" db="EMBL/GenBank/DDBJ databases">
        <title>G. obscuriglobus.</title>
        <authorList>
            <person name="Franke J."/>
            <person name="Blomberg W."/>
            <person name="Selmecki A."/>
        </authorList>
    </citation>
    <scope>NUCLEOTIDE SEQUENCE [LARGE SCALE GENOMIC DNA]</scope>
    <source>
        <strain evidence="14 15">DSM 5831</strain>
    </source>
</reference>
<name>A0A2Z3GZ34_9BACT</name>